<reference evidence="1" key="1">
    <citation type="submission" date="2022-05" db="EMBL/GenBank/DDBJ databases">
        <title>The Musa troglodytarum L. genome provides insights into the mechanism of non-climacteric behaviour and enrichment of carotenoids.</title>
        <authorList>
            <person name="Wang J."/>
        </authorList>
    </citation>
    <scope>NUCLEOTIDE SEQUENCE</scope>
    <source>
        <tissue evidence="1">Leaf</tissue>
    </source>
</reference>
<accession>A0A9E7L9G1</accession>
<gene>
    <name evidence="1" type="ORF">MUK42_22841</name>
</gene>
<dbReference type="AlphaFoldDB" id="A0A9E7L9G1"/>
<keyword evidence="2" id="KW-1185">Reference proteome</keyword>
<protein>
    <submittedName>
        <fullName evidence="1">Uncharacterized protein</fullName>
    </submittedName>
</protein>
<dbReference type="EMBL" id="CP097511">
    <property type="protein sequence ID" value="URE42830.1"/>
    <property type="molecule type" value="Genomic_DNA"/>
</dbReference>
<sequence>MEKRKKNLQAPSLWSEYPAKIAHLEQGLELTKSVDQAYRAAAKVHEDRALTGKARCRSVKSRTHSTLLSPNPRMLRRLGIHDSDFVDHQYLKMAVEEMRACYGPWHTVQDNWIPSGEVVCRCHCSSIMEARSHIYGDCVVPHDLRTDLVPSMLPGAAASSPGSPEVFSEGT</sequence>
<evidence type="ECO:0000313" key="2">
    <source>
        <dbReference type="Proteomes" id="UP001055439"/>
    </source>
</evidence>
<dbReference type="Proteomes" id="UP001055439">
    <property type="component" value="Chromosome 9"/>
</dbReference>
<proteinExistence type="predicted"/>
<organism evidence="1 2">
    <name type="scientific">Musa troglodytarum</name>
    <name type="common">fe'i banana</name>
    <dbReference type="NCBI Taxonomy" id="320322"/>
    <lineage>
        <taxon>Eukaryota</taxon>
        <taxon>Viridiplantae</taxon>
        <taxon>Streptophyta</taxon>
        <taxon>Embryophyta</taxon>
        <taxon>Tracheophyta</taxon>
        <taxon>Spermatophyta</taxon>
        <taxon>Magnoliopsida</taxon>
        <taxon>Liliopsida</taxon>
        <taxon>Zingiberales</taxon>
        <taxon>Musaceae</taxon>
        <taxon>Musa</taxon>
    </lineage>
</organism>
<name>A0A9E7L9G1_9LILI</name>
<evidence type="ECO:0000313" key="1">
    <source>
        <dbReference type="EMBL" id="URE42830.1"/>
    </source>
</evidence>